<proteinExistence type="predicted"/>
<keyword evidence="2" id="KW-1185">Reference proteome</keyword>
<organism evidence="1 2">
    <name type="scientific">Blattamonas nauphoetae</name>
    <dbReference type="NCBI Taxonomy" id="2049346"/>
    <lineage>
        <taxon>Eukaryota</taxon>
        <taxon>Metamonada</taxon>
        <taxon>Preaxostyla</taxon>
        <taxon>Oxymonadida</taxon>
        <taxon>Blattamonas</taxon>
    </lineage>
</organism>
<accession>A0ABQ9XKC8</accession>
<evidence type="ECO:0000313" key="1">
    <source>
        <dbReference type="EMBL" id="KAK2951798.1"/>
    </source>
</evidence>
<evidence type="ECO:0000313" key="2">
    <source>
        <dbReference type="Proteomes" id="UP001281761"/>
    </source>
</evidence>
<dbReference type="InterPro" id="IPR011050">
    <property type="entry name" value="Pectin_lyase_fold/virulence"/>
</dbReference>
<protein>
    <recommendedName>
        <fullName evidence="3">Right handed beta helix domain-containing protein</fullName>
    </recommendedName>
</protein>
<sequence length="533" mass="56821">MTNVQIIDSTLNRYSQNLPTQGAAGYIKTVSSDFADCRYEKCTSGERAGALFFTNSDGTLTECTFHTCIAKEGDGGAVEIDGTSNVAFVSCFFIACSSTGNGGVLSFEQVDCVVIRNSSFTSCSSGGHGGCCFVSLSPTQTQHDFEVDAKFTDCSCGEGKHGNWIHFTDFLFPPILDPSKWPVQKNALTLANTTLFTAEVEKEGVSSTIDLIDYIVFTLSTQIYVSNSETGSTSGLCGSTPATAYKTIDDALLQMKTSKNEIMVVAEGRLGEGVNVFGGYFGLCGETSMKTKLKVNAKRSGQTDGVIAGRSSAALAISNLRLTELASSDGMSGYLVFLSDSLLSIAACTMNASESLGIVHGTGRSFVEAWELVMKGTGFSSSVFLLVDESSVSLSDSTWTQLQTSAGSLVDVSGWLFWNMEISNMTISDCVCAEGSKPQLEIGLSGSSKREQRQILVKGSTFEGAAVASPFVHVRGNGIGSGLVLMSTEMRWTGWTSGSSTRTGMMIEWTERQPLVVRRGLKMENCALVVKKL</sequence>
<evidence type="ECO:0008006" key="3">
    <source>
        <dbReference type="Google" id="ProtNLM"/>
    </source>
</evidence>
<dbReference type="EMBL" id="JARBJD010000113">
    <property type="protein sequence ID" value="KAK2951798.1"/>
    <property type="molecule type" value="Genomic_DNA"/>
</dbReference>
<reference evidence="1 2" key="1">
    <citation type="journal article" date="2022" name="bioRxiv">
        <title>Genomics of Preaxostyla Flagellates Illuminates Evolutionary Transitions and the Path Towards Mitochondrial Loss.</title>
        <authorList>
            <person name="Novak L.V.F."/>
            <person name="Treitli S.C."/>
            <person name="Pyrih J."/>
            <person name="Halakuc P."/>
            <person name="Pipaliya S.V."/>
            <person name="Vacek V."/>
            <person name="Brzon O."/>
            <person name="Soukal P."/>
            <person name="Eme L."/>
            <person name="Dacks J.B."/>
            <person name="Karnkowska A."/>
            <person name="Elias M."/>
            <person name="Hampl V."/>
        </authorList>
    </citation>
    <scope>NUCLEOTIDE SEQUENCE [LARGE SCALE GENOMIC DNA]</scope>
    <source>
        <strain evidence="1">NAU3</strain>
        <tissue evidence="1">Gut</tissue>
    </source>
</reference>
<name>A0ABQ9XKC8_9EUKA</name>
<gene>
    <name evidence="1" type="ORF">BLNAU_13291</name>
</gene>
<dbReference type="SUPFAM" id="SSF51126">
    <property type="entry name" value="Pectin lyase-like"/>
    <property type="match status" value="2"/>
</dbReference>
<comment type="caution">
    <text evidence="1">The sequence shown here is derived from an EMBL/GenBank/DDBJ whole genome shotgun (WGS) entry which is preliminary data.</text>
</comment>
<dbReference type="Proteomes" id="UP001281761">
    <property type="component" value="Unassembled WGS sequence"/>
</dbReference>